<dbReference type="InterPro" id="IPR031440">
    <property type="entry name" value="DUF4670"/>
</dbReference>
<feature type="compositionally biased region" description="Polar residues" evidence="1">
    <location>
        <begin position="91"/>
        <end position="109"/>
    </location>
</feature>
<sequence length="312" mass="35173">MSSALFSPLSKGYGSWEDGDLEAHDETVLPKPILPNLLEGEDASFKDKTLNIPLRTKTAQSIITELYKTKITAPPPEETYTVYSRPRTAATPRSTFSYSTPRTAQSVRTKSAAPSLITQSEHTTRSDGEIVLPKTFLTRRGALLLFSAPDELKFSKEQKCYLSGQQIGPPIRILDDGVPLRTVNKLTSSVLQYGRDWGPGSDLESYSSHYDKTFLKFLKNVDDEEAMDLHAQPGGDMSFYLRDLQFRTRSSMGFRPTSGRSVTSELQRAELTEELRKIDTTDERNAYRISADVSRLRNRTLCNHLVHQLQWT</sequence>
<organism evidence="2 3">
    <name type="scientific">Saccoglossus kowalevskii</name>
    <name type="common">Acorn worm</name>
    <dbReference type="NCBI Taxonomy" id="10224"/>
    <lineage>
        <taxon>Eukaryota</taxon>
        <taxon>Metazoa</taxon>
        <taxon>Hemichordata</taxon>
        <taxon>Enteropneusta</taxon>
        <taxon>Harrimaniidae</taxon>
        <taxon>Saccoglossus</taxon>
    </lineage>
</organism>
<feature type="region of interest" description="Disordered" evidence="1">
    <location>
        <begin position="91"/>
        <end position="124"/>
    </location>
</feature>
<gene>
    <name evidence="3" type="primary">LOC102809082</name>
</gene>
<keyword evidence="2" id="KW-1185">Reference proteome</keyword>
<name>A0ABM0M4R0_SACKO</name>
<dbReference type="PANTHER" id="PTHR21937:SF6">
    <property type="entry name" value="CCDC66 DOMAIN-CONTAINING PROTEIN"/>
    <property type="match status" value="1"/>
</dbReference>
<protein>
    <submittedName>
        <fullName evidence="3">Uncharacterized protein LOC102809082</fullName>
    </submittedName>
</protein>
<evidence type="ECO:0000313" key="3">
    <source>
        <dbReference type="RefSeq" id="XP_006815001.1"/>
    </source>
</evidence>
<accession>A0ABM0M4R0</accession>
<evidence type="ECO:0000256" key="1">
    <source>
        <dbReference type="SAM" id="MobiDB-lite"/>
    </source>
</evidence>
<reference evidence="3" key="1">
    <citation type="submission" date="2025-08" db="UniProtKB">
        <authorList>
            <consortium name="RefSeq"/>
        </authorList>
    </citation>
    <scope>IDENTIFICATION</scope>
    <source>
        <tissue evidence="3">Testes</tissue>
    </source>
</reference>
<dbReference type="Proteomes" id="UP000694865">
    <property type="component" value="Unplaced"/>
</dbReference>
<dbReference type="PANTHER" id="PTHR21937">
    <property type="entry name" value="CCDC66 DOMAIN-CONTAINING PROTEIN"/>
    <property type="match status" value="1"/>
</dbReference>
<proteinExistence type="predicted"/>
<dbReference type="GeneID" id="102809082"/>
<dbReference type="RefSeq" id="XP_006815001.1">
    <property type="nucleotide sequence ID" value="XM_006814938.1"/>
</dbReference>
<evidence type="ECO:0000313" key="2">
    <source>
        <dbReference type="Proteomes" id="UP000694865"/>
    </source>
</evidence>